<keyword evidence="1" id="KW-0175">Coiled coil</keyword>
<name>A0A934RGV2_9BACT</name>
<gene>
    <name evidence="2" type="ORF">JIN81_14755</name>
</gene>
<dbReference type="RefSeq" id="WP_200281399.1">
    <property type="nucleotide sequence ID" value="NZ_JAENII010000012.1"/>
</dbReference>
<evidence type="ECO:0000256" key="1">
    <source>
        <dbReference type="SAM" id="Coils"/>
    </source>
</evidence>
<organism evidence="2 3">
    <name type="scientific">Haloferula rosea</name>
    <dbReference type="NCBI Taxonomy" id="490093"/>
    <lineage>
        <taxon>Bacteria</taxon>
        <taxon>Pseudomonadati</taxon>
        <taxon>Verrucomicrobiota</taxon>
        <taxon>Verrucomicrobiia</taxon>
        <taxon>Verrucomicrobiales</taxon>
        <taxon>Verrucomicrobiaceae</taxon>
        <taxon>Haloferula</taxon>
    </lineage>
</organism>
<feature type="coiled-coil region" evidence="1">
    <location>
        <begin position="47"/>
        <end position="109"/>
    </location>
</feature>
<dbReference type="AlphaFoldDB" id="A0A934RGV2"/>
<proteinExistence type="predicted"/>
<dbReference type="Proteomes" id="UP000658278">
    <property type="component" value="Unassembled WGS sequence"/>
</dbReference>
<keyword evidence="3" id="KW-1185">Reference proteome</keyword>
<dbReference type="InterPro" id="IPR016866">
    <property type="entry name" value="UCP028069"/>
</dbReference>
<evidence type="ECO:0000313" key="3">
    <source>
        <dbReference type="Proteomes" id="UP000658278"/>
    </source>
</evidence>
<dbReference type="EMBL" id="JAENII010000012">
    <property type="protein sequence ID" value="MBK1828291.1"/>
    <property type="molecule type" value="Genomic_DNA"/>
</dbReference>
<comment type="caution">
    <text evidence="2">The sequence shown here is derived from an EMBL/GenBank/DDBJ whole genome shotgun (WGS) entry which is preliminary data.</text>
</comment>
<evidence type="ECO:0000313" key="2">
    <source>
        <dbReference type="EMBL" id="MBK1828291.1"/>
    </source>
</evidence>
<protein>
    <submittedName>
        <fullName evidence="2">DUF3450 family protein</fullName>
    </submittedName>
</protein>
<dbReference type="Pfam" id="PF11932">
    <property type="entry name" value="DUF3450"/>
    <property type="match status" value="1"/>
</dbReference>
<accession>A0A934RGV2</accession>
<reference evidence="2" key="1">
    <citation type="submission" date="2021-01" db="EMBL/GenBank/DDBJ databases">
        <title>Modified the classification status of verrucomicrobia.</title>
        <authorList>
            <person name="Feng X."/>
        </authorList>
    </citation>
    <scope>NUCLEOTIDE SEQUENCE</scope>
    <source>
        <strain evidence="2">KCTC 22201</strain>
    </source>
</reference>
<sequence>MRIPAILCFSCLSALCAQEEAPDAAVVELRATIGKIVDTQALRSKEVADWEARKEEMSALLEIQKRELSLLTEELEKAGTSAGDFDERKGEAEADLEALKETRRVVKEAVAAARPRMLALAGRLPDPLLDDTENERAVLDAWEADSEARDGLQAILGIIAKAETFNRRFTRSEEVRDGREVEVIYLGLAAAYYADRSGNAGVGIPGPDGWEWKAQPELSEELRNVFDQLDRKRPPEVVELPVQILPEGGAK</sequence>